<sequence length="70" mass="7790">MFLLPEHEGIKFPKLPMANQNAIDTWTSQPSNPHSSPGNRPQVLLPFPLTIMPNPPVIRNPSTILPPVRT</sequence>
<evidence type="ECO:0000313" key="2">
    <source>
        <dbReference type="Proteomes" id="UP000799755"/>
    </source>
</evidence>
<name>A0ACB6QT21_9PLEO</name>
<organism evidence="1 2">
    <name type="scientific">Lindgomyces ingoldianus</name>
    <dbReference type="NCBI Taxonomy" id="673940"/>
    <lineage>
        <taxon>Eukaryota</taxon>
        <taxon>Fungi</taxon>
        <taxon>Dikarya</taxon>
        <taxon>Ascomycota</taxon>
        <taxon>Pezizomycotina</taxon>
        <taxon>Dothideomycetes</taxon>
        <taxon>Pleosporomycetidae</taxon>
        <taxon>Pleosporales</taxon>
        <taxon>Lindgomycetaceae</taxon>
        <taxon>Lindgomyces</taxon>
    </lineage>
</organism>
<dbReference type="EMBL" id="MU003509">
    <property type="protein sequence ID" value="KAF2470163.1"/>
    <property type="molecule type" value="Genomic_DNA"/>
</dbReference>
<accession>A0ACB6QT21</accession>
<evidence type="ECO:0000313" key="1">
    <source>
        <dbReference type="EMBL" id="KAF2470163.1"/>
    </source>
</evidence>
<reference evidence="1" key="1">
    <citation type="journal article" date="2020" name="Stud. Mycol.">
        <title>101 Dothideomycetes genomes: a test case for predicting lifestyles and emergence of pathogens.</title>
        <authorList>
            <person name="Haridas S."/>
            <person name="Albert R."/>
            <person name="Binder M."/>
            <person name="Bloem J."/>
            <person name="Labutti K."/>
            <person name="Salamov A."/>
            <person name="Andreopoulos B."/>
            <person name="Baker S."/>
            <person name="Barry K."/>
            <person name="Bills G."/>
            <person name="Bluhm B."/>
            <person name="Cannon C."/>
            <person name="Castanera R."/>
            <person name="Culley D."/>
            <person name="Daum C."/>
            <person name="Ezra D."/>
            <person name="Gonzalez J."/>
            <person name="Henrissat B."/>
            <person name="Kuo A."/>
            <person name="Liang C."/>
            <person name="Lipzen A."/>
            <person name="Lutzoni F."/>
            <person name="Magnuson J."/>
            <person name="Mondo S."/>
            <person name="Nolan M."/>
            <person name="Ohm R."/>
            <person name="Pangilinan J."/>
            <person name="Park H.-J."/>
            <person name="Ramirez L."/>
            <person name="Alfaro M."/>
            <person name="Sun H."/>
            <person name="Tritt A."/>
            <person name="Yoshinaga Y."/>
            <person name="Zwiers L.-H."/>
            <person name="Turgeon B."/>
            <person name="Goodwin S."/>
            <person name="Spatafora J."/>
            <person name="Crous P."/>
            <person name="Grigoriev I."/>
        </authorList>
    </citation>
    <scope>NUCLEOTIDE SEQUENCE</scope>
    <source>
        <strain evidence="1">ATCC 200398</strain>
    </source>
</reference>
<proteinExistence type="predicted"/>
<gene>
    <name evidence="1" type="ORF">BDR25DRAFT_37562</name>
</gene>
<comment type="caution">
    <text evidence="1">The sequence shown here is derived from an EMBL/GenBank/DDBJ whole genome shotgun (WGS) entry which is preliminary data.</text>
</comment>
<keyword evidence="2" id="KW-1185">Reference proteome</keyword>
<dbReference type="Proteomes" id="UP000799755">
    <property type="component" value="Unassembled WGS sequence"/>
</dbReference>
<protein>
    <submittedName>
        <fullName evidence="1">Uncharacterized protein</fullName>
    </submittedName>
</protein>